<dbReference type="AlphaFoldDB" id="A0A1E4T1Q2"/>
<protein>
    <recommendedName>
        <fullName evidence="8">Pirin</fullName>
    </recommendedName>
</protein>
<feature type="binding site" evidence="2">
    <location>
        <position position="102"/>
    </location>
    <ligand>
        <name>Fe cation</name>
        <dbReference type="ChEBI" id="CHEBI:24875"/>
    </ligand>
</feature>
<dbReference type="GO" id="GO:0046872">
    <property type="term" value="F:metal ion binding"/>
    <property type="evidence" value="ECO:0007669"/>
    <property type="project" value="UniProtKB-KW"/>
</dbReference>
<dbReference type="InterPro" id="IPR011051">
    <property type="entry name" value="RmlC_Cupin_sf"/>
</dbReference>
<evidence type="ECO:0008006" key="8">
    <source>
        <dbReference type="Google" id="ProtNLM"/>
    </source>
</evidence>
<dbReference type="Pfam" id="PF05726">
    <property type="entry name" value="Pirin_C"/>
    <property type="match status" value="1"/>
</dbReference>
<evidence type="ECO:0000259" key="5">
    <source>
        <dbReference type="Pfam" id="PF05726"/>
    </source>
</evidence>
<gene>
    <name evidence="6" type="ORF">CANARDRAFT_27788</name>
</gene>
<feature type="binding site" evidence="2">
    <location>
        <position position="58"/>
    </location>
    <ligand>
        <name>Fe cation</name>
        <dbReference type="ChEBI" id="CHEBI:24875"/>
    </ligand>
</feature>
<comment type="similarity">
    <text evidence="1 3">Belongs to the pirin family.</text>
</comment>
<dbReference type="PANTHER" id="PTHR13903:SF8">
    <property type="entry name" value="PIRIN"/>
    <property type="match status" value="1"/>
</dbReference>
<evidence type="ECO:0000313" key="6">
    <source>
        <dbReference type="EMBL" id="ODV85685.1"/>
    </source>
</evidence>
<proteinExistence type="inferred from homology"/>
<dbReference type="STRING" id="983967.A0A1E4T1Q2"/>
<feature type="domain" description="Pirin N-terminal" evidence="4">
    <location>
        <begin position="22"/>
        <end position="119"/>
    </location>
</feature>
<dbReference type="SUPFAM" id="SSF51182">
    <property type="entry name" value="RmlC-like cupins"/>
    <property type="match status" value="1"/>
</dbReference>
<dbReference type="OrthoDB" id="198735at2759"/>
<feature type="domain" description="Pirin C-terminal" evidence="5">
    <location>
        <begin position="174"/>
        <end position="277"/>
    </location>
</feature>
<dbReference type="EMBL" id="KV453851">
    <property type="protein sequence ID" value="ODV85685.1"/>
    <property type="molecule type" value="Genomic_DNA"/>
</dbReference>
<sequence>MVALRTILKSLYALEQSEGVGARVRRSIGTMQMRNFTPFLMLDHFNVPPEAGFPDHPHRGQETITLVIKGKLAHEDFTGSKGTLDEGDLQFMTAGKGVVHSEMPFSEDGSSIEGMQLWVDLPEELKDCAPRYRDLRAQEIPIAKPNDKVEVKVISGESYGIGSVKDLAYTPVVYYEYTVQPGGTFYQELPTDFNSFLYILNGSLNINGKELPEHYCAFFNRDGDAIEGTVPENSKETKFVIIGGQVLNQPIVQHGPFVATSKEKIYKAFMDYQYGANGFERAKGWRSEIADGVTPELYRSLSHRQEELAKAQKAQPVKDEL</sequence>
<dbReference type="CDD" id="cd02909">
    <property type="entry name" value="cupin_pirin_N"/>
    <property type="match status" value="1"/>
</dbReference>
<dbReference type="InterPro" id="IPR003829">
    <property type="entry name" value="Pirin_N_dom"/>
</dbReference>
<evidence type="ECO:0000256" key="3">
    <source>
        <dbReference type="RuleBase" id="RU003457"/>
    </source>
</evidence>
<dbReference type="InterPro" id="IPR008778">
    <property type="entry name" value="Pirin_C_dom"/>
</dbReference>
<evidence type="ECO:0000256" key="2">
    <source>
        <dbReference type="PIRSR" id="PIRSR006232-1"/>
    </source>
</evidence>
<comment type="cofactor">
    <cofactor evidence="2">
        <name>Fe cation</name>
        <dbReference type="ChEBI" id="CHEBI:24875"/>
    </cofactor>
    <text evidence="2">Binds 1 Fe cation per subunit.</text>
</comment>
<dbReference type="PIRSF" id="PIRSF006232">
    <property type="entry name" value="Pirin"/>
    <property type="match status" value="1"/>
</dbReference>
<dbReference type="Pfam" id="PF02678">
    <property type="entry name" value="Pirin"/>
    <property type="match status" value="1"/>
</dbReference>
<evidence type="ECO:0000256" key="1">
    <source>
        <dbReference type="ARBA" id="ARBA00008416"/>
    </source>
</evidence>
<feature type="binding site" evidence="2">
    <location>
        <position position="100"/>
    </location>
    <ligand>
        <name>Fe cation</name>
        <dbReference type="ChEBI" id="CHEBI:24875"/>
    </ligand>
</feature>
<dbReference type="CDD" id="cd02247">
    <property type="entry name" value="cupin_pirin_C"/>
    <property type="match status" value="1"/>
</dbReference>
<name>A0A1E4T1Q2_9ASCO</name>
<keyword evidence="2" id="KW-0408">Iron</keyword>
<dbReference type="PANTHER" id="PTHR13903">
    <property type="entry name" value="PIRIN-RELATED"/>
    <property type="match status" value="1"/>
</dbReference>
<evidence type="ECO:0000313" key="7">
    <source>
        <dbReference type="Proteomes" id="UP000094801"/>
    </source>
</evidence>
<accession>A0A1E4T1Q2</accession>
<dbReference type="Proteomes" id="UP000094801">
    <property type="component" value="Unassembled WGS sequence"/>
</dbReference>
<evidence type="ECO:0000259" key="4">
    <source>
        <dbReference type="Pfam" id="PF02678"/>
    </source>
</evidence>
<reference evidence="7" key="1">
    <citation type="submission" date="2016-04" db="EMBL/GenBank/DDBJ databases">
        <title>Comparative genomics of biotechnologically important yeasts.</title>
        <authorList>
            <consortium name="DOE Joint Genome Institute"/>
            <person name="Riley R."/>
            <person name="Haridas S."/>
            <person name="Wolfe K.H."/>
            <person name="Lopes M.R."/>
            <person name="Hittinger C.T."/>
            <person name="Goker M."/>
            <person name="Salamov A."/>
            <person name="Wisecaver J."/>
            <person name="Long T.M."/>
            <person name="Aerts A.L."/>
            <person name="Barry K."/>
            <person name="Choi C."/>
            <person name="Clum A."/>
            <person name="Coughlan A.Y."/>
            <person name="Deshpande S."/>
            <person name="Douglass A.P."/>
            <person name="Hanson S.J."/>
            <person name="Klenk H.-P."/>
            <person name="Labutti K."/>
            <person name="Lapidus A."/>
            <person name="Lindquist E."/>
            <person name="Lipzen A."/>
            <person name="Meier-Kolthoff J.P."/>
            <person name="Ohm R.A."/>
            <person name="Otillar R.P."/>
            <person name="Pangilinan J."/>
            <person name="Peng Y."/>
            <person name="Rokas A."/>
            <person name="Rosa C.A."/>
            <person name="Scheuner C."/>
            <person name="Sibirny A.A."/>
            <person name="Slot J.C."/>
            <person name="Stielow J.B."/>
            <person name="Sun H."/>
            <person name="Kurtzman C.P."/>
            <person name="Blackwell M."/>
            <person name="Grigoriev I.V."/>
            <person name="Jeffries T.W."/>
        </authorList>
    </citation>
    <scope>NUCLEOTIDE SEQUENCE [LARGE SCALE GENOMIC DNA]</scope>
    <source>
        <strain evidence="7">NRRL YB-2248</strain>
    </source>
</reference>
<organism evidence="6 7">
    <name type="scientific">[Candida] arabinofermentans NRRL YB-2248</name>
    <dbReference type="NCBI Taxonomy" id="983967"/>
    <lineage>
        <taxon>Eukaryota</taxon>
        <taxon>Fungi</taxon>
        <taxon>Dikarya</taxon>
        <taxon>Ascomycota</taxon>
        <taxon>Saccharomycotina</taxon>
        <taxon>Pichiomycetes</taxon>
        <taxon>Pichiales</taxon>
        <taxon>Pichiaceae</taxon>
        <taxon>Ogataea</taxon>
        <taxon>Ogataea/Candida clade</taxon>
    </lineage>
</organism>
<keyword evidence="2" id="KW-0479">Metal-binding</keyword>
<dbReference type="InterPro" id="IPR012093">
    <property type="entry name" value="Pirin"/>
</dbReference>
<dbReference type="Gene3D" id="2.60.120.10">
    <property type="entry name" value="Jelly Rolls"/>
    <property type="match status" value="2"/>
</dbReference>
<keyword evidence="7" id="KW-1185">Reference proteome</keyword>
<feature type="binding site" evidence="2">
    <location>
        <position position="56"/>
    </location>
    <ligand>
        <name>Fe cation</name>
        <dbReference type="ChEBI" id="CHEBI:24875"/>
    </ligand>
</feature>
<dbReference type="InterPro" id="IPR014710">
    <property type="entry name" value="RmlC-like_jellyroll"/>
</dbReference>